<dbReference type="OrthoDB" id="2019644at2759"/>
<dbReference type="InParanoid" id="A0A6P8Y746"/>
<dbReference type="PANTHER" id="PTHR31344:SF0">
    <property type="entry name" value="NUCLEAR PORE COMPLEX PROTEIN NUP205"/>
    <property type="match status" value="1"/>
</dbReference>
<dbReference type="Proteomes" id="UP000515158">
    <property type="component" value="Unplaced"/>
</dbReference>
<evidence type="ECO:0000256" key="4">
    <source>
        <dbReference type="ARBA" id="ARBA00023242"/>
    </source>
</evidence>
<comment type="subcellular location">
    <subcellularLocation>
        <location evidence="1">Nucleus</location>
    </subcellularLocation>
</comment>
<reference evidence="6" key="1">
    <citation type="submission" date="2025-08" db="UniProtKB">
        <authorList>
            <consortium name="RefSeq"/>
        </authorList>
    </citation>
    <scope>IDENTIFICATION</scope>
    <source>
        <tissue evidence="6">Total insect</tissue>
    </source>
</reference>
<dbReference type="InterPro" id="IPR021827">
    <property type="entry name" value="Nup186/Nup192/Nup205"/>
</dbReference>
<protein>
    <submittedName>
        <fullName evidence="6">Nuclear pore complex protein Nup205</fullName>
    </submittedName>
</protein>
<sequence>METKNQDMWTPYKELQSVVESIVMRSMTDPLKDLDNFLQKHKQNFINLLKNPPKNAQSREELKKGMTEGINLPGMGHQILSKDLVDEALIISDMYDLNEYQALDLLCTAQRQMAFHPGLPRGLVAVLLYYDGRKALVSTLRTLVQSRAGVAWSLEINPEVIDYVTDYTDKLMEDGLISKILNLLDTMDLSKETELLQQNRAFGGPKHNRQVVDLLEETKQILADIVFCWAVQCGLPREPTVRLIQQLRRTKLEEGSTGGIDGVTLALQMALLCALDLSILQKREDGEDAVQLLPLMSDPEFLPVLHRELTNSRPWECEGLQAITYLAWGLVLATMRSHHSQPTHGIGILDEDDSLISFAVNLGVFDFLQRTFLENAIIFKEETYMRRLHSLVTDFIVFMPLKVKELRSRAEDAARTVQSYAQQGLEPPPNLPHHYEHLMLTIARLYREDPLHLELVLDYWCPTESSSSSGFPFRSNSRQVSLFKFVRGSADNLSPSLYVAYMKMLCSLSSTQQAARHCFNLLKQNSPVNTCFISWDHFFTSLNRYYFSLRQEPISKADTVYHRPMQPRGITLQEIQGLQAVLSLIRAVAEHDEVSRAAISENPTWSPLVVLLGLVSCCVPVTLKAELVLTLAALANAPDTAAALWVSMEAAQIICTVPSTSTYQPRGVQTELEDIESPAEEFPLTRAVLKLLDVLTNWPVPRLLGVGSRSPGFYPYLSYVLHSVFLKACSRKYKQPQEKWEILNSCLVLLVKFLNQYDPEREDFPGAVVELQGGGSPQVTPPPGFHLMIELHSKPSELLRHILVLLEEGCIYLDSYAPFAGKDALEASMLGCLQLLERALVLQQRFHILHSSLNSNMLLTGLSRLLLGLNSRTKSPDFLVSVGKYVTYSSWLPRHALSAVHILLAVSTYPTAAGQLVDMFTSSPSLELEIRHGFVECLEAEEDFADDSESGDETSIILKTKEAILKLMQLCLNQAPPNISHYLLGFQRTKDISKTVFQQPGVMGFPRTCMHSLLAMLDSSLKSRHVLSSKSNNEAAAQARLLEAAYGLLYNLCAGSKTGQPVLRFLRTSNNFLARHLAALPFSGRGTHNAAELNQMCWLLKMVAIELKASATRSQHSNLASLARILLSSPDEKARGTQFEIDESPHLQDITKHSNFGEFDSKPYDRLMLKLLALLDTSAETLAAPNWEYFEPKKVEEVFAQCENTMAPGLKLVDVKRLHRILMEELSIVQGNSTVGQRQSIVEEIQTVLKYALERNKQRTHTHANVKFMDAWRQAVGVLFIVVPLEILPCPRRLQIILDTLHLLINKVVMGQMTNELSNLTSSAFLLLLENLRQSYVLGERAESGNVTLGQSQANGRQDADCMVLAGGLVNTSICEATAQGGSGGGRAVLEENSAKLNVILSGILQWMLGSGVASQKLRANLYSSLLSFMHIVCLPEKSRSEDFGFNMTLPDPSISLGSVTSASFSATGSPIRQERKTPLQASLDLVLGFGEGVVDVMCHDGTGGLEICKMLALSCLDKLIELDPHSSWVSFLSGRGYLKHFIDSLLDSDGQLESMLHASPESLRPLYVYESKMALLCRVASTRMGAEMLLEQKALAVMASMKVFDHHPIMQAGAPDTSSSADFIPSVGNRYMQILLPALHLCDAVLTTLGMENLSCVVQVIHFLLSHVQTVGLVLGSASPFLPLNYLKELVHVTAVIARSANQELYSTQPDSPVASDRDRKAHLLRIQTLMLALFPHFIISEPLMRKVKGFGSASQGDARSTEESFHNSEERGEAVLYVLQVAAHLLLYARNLTGQTAADQRNMQPLFRPSMATQHAHSHSIGDYSSRNLGLTGAGERVSEAQPALGVVVEQLVASVAHYQSQRRELEMLNRKSHSELGPMDLQEFLPEGVSALEQRALSVQQLKTQVQRKERELALTSYIIDNCMYLVWLHLDFYLYRGLPHPRSGVNFDSSVVHVMGVPVNSAWPVSREDISLMKQSLVSKFNDSFSKDLVDTKKYGTDMEKGFIEALLRRIKRLLQFVPVK</sequence>
<accession>A0A6P8Y746</accession>
<evidence type="ECO:0000256" key="2">
    <source>
        <dbReference type="ARBA" id="ARBA00005892"/>
    </source>
</evidence>
<dbReference type="FunCoup" id="A0A6P8Y746">
    <property type="interactions" value="1879"/>
</dbReference>
<dbReference type="GO" id="GO:0006999">
    <property type="term" value="P:nuclear pore organization"/>
    <property type="evidence" value="ECO:0007669"/>
    <property type="project" value="TreeGrafter"/>
</dbReference>
<dbReference type="RefSeq" id="XP_034232420.1">
    <property type="nucleotide sequence ID" value="XM_034376529.1"/>
</dbReference>
<organism evidence="6">
    <name type="scientific">Thrips palmi</name>
    <name type="common">Melon thrips</name>
    <dbReference type="NCBI Taxonomy" id="161013"/>
    <lineage>
        <taxon>Eukaryota</taxon>
        <taxon>Metazoa</taxon>
        <taxon>Ecdysozoa</taxon>
        <taxon>Arthropoda</taxon>
        <taxon>Hexapoda</taxon>
        <taxon>Insecta</taxon>
        <taxon>Pterygota</taxon>
        <taxon>Neoptera</taxon>
        <taxon>Paraneoptera</taxon>
        <taxon>Thysanoptera</taxon>
        <taxon>Terebrantia</taxon>
        <taxon>Thripoidea</taxon>
        <taxon>Thripidae</taxon>
        <taxon>Thrips</taxon>
    </lineage>
</organism>
<dbReference type="KEGG" id="tpal:117640210"/>
<dbReference type="GeneID" id="117640210"/>
<evidence type="ECO:0000256" key="1">
    <source>
        <dbReference type="ARBA" id="ARBA00004123"/>
    </source>
</evidence>
<dbReference type="Pfam" id="PF11894">
    <property type="entry name" value="Nup192"/>
    <property type="match status" value="1"/>
</dbReference>
<dbReference type="GO" id="GO:0017056">
    <property type="term" value="F:structural constituent of nuclear pore"/>
    <property type="evidence" value="ECO:0007669"/>
    <property type="project" value="TreeGrafter"/>
</dbReference>
<name>A0A6P8Y746_THRPL</name>
<keyword evidence="3" id="KW-0813">Transport</keyword>
<dbReference type="CTD" id="23165"/>
<comment type="similarity">
    <text evidence="2">Belongs to the NUP186/NUP192/NUP205 family.</text>
</comment>
<gene>
    <name evidence="6" type="primary">LOC117640210</name>
</gene>
<proteinExistence type="inferred from homology"/>
<dbReference type="PANTHER" id="PTHR31344">
    <property type="entry name" value="NUCLEAR PORE COMPLEX PROTEIN NUP205"/>
    <property type="match status" value="1"/>
</dbReference>
<keyword evidence="4" id="KW-0539">Nucleus</keyword>
<evidence type="ECO:0000313" key="6">
    <source>
        <dbReference type="RefSeq" id="XP_034232420.1"/>
    </source>
</evidence>
<dbReference type="GO" id="GO:0044611">
    <property type="term" value="C:nuclear pore inner ring"/>
    <property type="evidence" value="ECO:0007669"/>
    <property type="project" value="TreeGrafter"/>
</dbReference>
<keyword evidence="5" id="KW-1185">Reference proteome</keyword>
<evidence type="ECO:0000256" key="3">
    <source>
        <dbReference type="ARBA" id="ARBA00022448"/>
    </source>
</evidence>
<evidence type="ECO:0000313" key="5">
    <source>
        <dbReference type="Proteomes" id="UP000515158"/>
    </source>
</evidence>